<dbReference type="STRING" id="1448316.A0A395GSQ5"/>
<proteinExistence type="predicted"/>
<evidence type="ECO:0000313" key="2">
    <source>
        <dbReference type="Proteomes" id="UP000249402"/>
    </source>
</evidence>
<evidence type="ECO:0000313" key="1">
    <source>
        <dbReference type="EMBL" id="RAK97727.1"/>
    </source>
</evidence>
<organism evidence="1 2">
    <name type="scientific">Aspergillus ibericus CBS 121593</name>
    <dbReference type="NCBI Taxonomy" id="1448316"/>
    <lineage>
        <taxon>Eukaryota</taxon>
        <taxon>Fungi</taxon>
        <taxon>Dikarya</taxon>
        <taxon>Ascomycota</taxon>
        <taxon>Pezizomycotina</taxon>
        <taxon>Eurotiomycetes</taxon>
        <taxon>Eurotiomycetidae</taxon>
        <taxon>Eurotiales</taxon>
        <taxon>Aspergillaceae</taxon>
        <taxon>Aspergillus</taxon>
        <taxon>Aspergillus subgen. Circumdati</taxon>
    </lineage>
</organism>
<keyword evidence="2" id="KW-1185">Reference proteome</keyword>
<dbReference type="EMBL" id="KZ824460">
    <property type="protein sequence ID" value="RAK97727.1"/>
    <property type="molecule type" value="Genomic_DNA"/>
</dbReference>
<evidence type="ECO:0008006" key="3">
    <source>
        <dbReference type="Google" id="ProtNLM"/>
    </source>
</evidence>
<name>A0A395GSQ5_9EURO</name>
<gene>
    <name evidence="1" type="ORF">BO80DRAFT_185063</name>
</gene>
<dbReference type="VEuPathDB" id="FungiDB:BO80DRAFT_185063"/>
<dbReference type="AlphaFoldDB" id="A0A395GSQ5"/>
<dbReference type="InterPro" id="IPR036047">
    <property type="entry name" value="F-box-like_dom_sf"/>
</dbReference>
<dbReference type="Proteomes" id="UP000249402">
    <property type="component" value="Unassembled WGS sequence"/>
</dbReference>
<reference evidence="1 2" key="1">
    <citation type="submission" date="2018-02" db="EMBL/GenBank/DDBJ databases">
        <title>The genomes of Aspergillus section Nigri reveals drivers in fungal speciation.</title>
        <authorList>
            <consortium name="DOE Joint Genome Institute"/>
            <person name="Vesth T.C."/>
            <person name="Nybo J."/>
            <person name="Theobald S."/>
            <person name="Brandl J."/>
            <person name="Frisvad J.C."/>
            <person name="Nielsen K.F."/>
            <person name="Lyhne E.K."/>
            <person name="Kogle M.E."/>
            <person name="Kuo A."/>
            <person name="Riley R."/>
            <person name="Clum A."/>
            <person name="Nolan M."/>
            <person name="Lipzen A."/>
            <person name="Salamov A."/>
            <person name="Henrissat B."/>
            <person name="Wiebenga A."/>
            <person name="De vries R.P."/>
            <person name="Grigoriev I.V."/>
            <person name="Mortensen U.H."/>
            <person name="Andersen M.R."/>
            <person name="Baker S.E."/>
        </authorList>
    </citation>
    <scope>NUCLEOTIDE SEQUENCE [LARGE SCALE GENOMIC DNA]</scope>
    <source>
        <strain evidence="1 2">CBS 121593</strain>
    </source>
</reference>
<dbReference type="Gene3D" id="3.80.10.10">
    <property type="entry name" value="Ribonuclease Inhibitor"/>
    <property type="match status" value="1"/>
</dbReference>
<sequence>MSLLSLPTELVSIVCSYLEQSHWCALRLACRSLYAKSLDAFAIRVFKTITFLVTTDSLRRLKKIAAHDFFRRRVQELWVVPELFGGLYDAEIASSSPIIGRRLPNGQALTAADVESSYATYQAIVADHLSILEADTFSDVLKICLESFENLAVFGLRYRHVSHLASKTDTRCLGLRRLEEQLNCNQTYPLRRFGGFHTRVARSHALAFSAFARAAIASNQGITKLYTCRHQCCGLTPQYLTLTPEQYESLLPLLNHVKNLHLCICTFGAQSEEIILNYLLEILAATAPSLEVLTFSTWNRDHQLSPPDLSGISRRIHFTRLAELHLHEIEIASDAFQRLVRSAAPTLKTLTLKAISLTDEAMSTVIYRDDIERSWQQVLDFFRDELSLQSLHMVFLFHRGQRVEIIDRSSQLAGNLRPNDGTRTFFSADRARISFKDWVGQLRPNLPVITEVA</sequence>
<dbReference type="GeneID" id="37218925"/>
<dbReference type="OrthoDB" id="5279008at2759"/>
<protein>
    <recommendedName>
        <fullName evidence="3">F-box domain-containing protein</fullName>
    </recommendedName>
</protein>
<dbReference type="SUPFAM" id="SSF81383">
    <property type="entry name" value="F-box domain"/>
    <property type="match status" value="1"/>
</dbReference>
<dbReference type="RefSeq" id="XP_025572055.1">
    <property type="nucleotide sequence ID" value="XM_025714060.1"/>
</dbReference>
<dbReference type="SUPFAM" id="SSF52047">
    <property type="entry name" value="RNI-like"/>
    <property type="match status" value="1"/>
</dbReference>
<accession>A0A395GSQ5</accession>
<dbReference type="InterPro" id="IPR032675">
    <property type="entry name" value="LRR_dom_sf"/>
</dbReference>